<feature type="compositionally biased region" description="Basic and acidic residues" evidence="1">
    <location>
        <begin position="1"/>
        <end position="15"/>
    </location>
</feature>
<dbReference type="InterPro" id="IPR037069">
    <property type="entry name" value="AcylCoA_DH/ox_N_sf"/>
</dbReference>
<name>A0A873WKE7_9CAUD</name>
<evidence type="ECO:0000313" key="2">
    <source>
        <dbReference type="EMBL" id="QPB11916.1"/>
    </source>
</evidence>
<dbReference type="Gene3D" id="1.10.540.10">
    <property type="entry name" value="Acyl-CoA dehydrogenase/oxidase, N-terminal domain"/>
    <property type="match status" value="1"/>
</dbReference>
<proteinExistence type="predicted"/>
<dbReference type="Pfam" id="PF05396">
    <property type="entry name" value="Phage_T7_Capsid"/>
    <property type="match status" value="1"/>
</dbReference>
<evidence type="ECO:0000313" key="3">
    <source>
        <dbReference type="Proteomes" id="UP000663070"/>
    </source>
</evidence>
<evidence type="ECO:0000256" key="1">
    <source>
        <dbReference type="SAM" id="MobiDB-lite"/>
    </source>
</evidence>
<reference evidence="2" key="1">
    <citation type="submission" date="2020-10" db="EMBL/GenBank/DDBJ databases">
        <title>Novel bacteriophages targeting Providencia spp. as potential agents for phage therapy.</title>
        <authorList>
            <person name="Rakov C."/>
            <person name="Alkalay-Oren S."/>
            <person name="Coppenhagen-Glazer S."/>
            <person name="Hazan R."/>
        </authorList>
    </citation>
    <scope>NUCLEOTIDE SEQUENCE</scope>
</reference>
<sequence length="294" mass="32387">MDLFDKLMQRFHSTEESTQASTGEEQQAAVKPEVEISYTESGYDDGYEEENEESTDGDDSQSEEGEGQESDEAVDTDDVDSTDSDEQIFKGEQETPEFETTVEQLESNITEYTQLVEQTIADGKLTAESVQAIEQEYAANGKLSEESYKALAEAGFPKLFVDSYLRGQEAVSNSYVQSVISMAGGNEAFKQLCEHLAVEGTLEAFQDAVENRNSSSIRAFMKMAESGLRAKYGRPAQRSVAQAAVPAAKPASAQEAIKPFTSRAEMVAAMNDPRYQRDAAYNRMVVARLMKSNI</sequence>
<dbReference type="InterPro" id="IPR008768">
    <property type="entry name" value="Gp9-like"/>
</dbReference>
<feature type="compositionally biased region" description="Acidic residues" evidence="1">
    <location>
        <begin position="42"/>
        <end position="86"/>
    </location>
</feature>
<dbReference type="GO" id="GO:0019069">
    <property type="term" value="P:viral capsid assembly"/>
    <property type="evidence" value="ECO:0007669"/>
    <property type="project" value="InterPro"/>
</dbReference>
<feature type="region of interest" description="Disordered" evidence="1">
    <location>
        <begin position="1"/>
        <end position="99"/>
    </location>
</feature>
<feature type="compositionally biased region" description="Polar residues" evidence="1">
    <location>
        <begin position="16"/>
        <end position="25"/>
    </location>
</feature>
<dbReference type="GO" id="GO:0050660">
    <property type="term" value="F:flavin adenine dinucleotide binding"/>
    <property type="evidence" value="ECO:0007669"/>
    <property type="project" value="InterPro"/>
</dbReference>
<organism evidence="2 3">
    <name type="scientific">Providencia phage PSTCR2</name>
    <dbReference type="NCBI Taxonomy" id="2783544"/>
    <lineage>
        <taxon>Viruses</taxon>
        <taxon>Duplodnaviria</taxon>
        <taxon>Heunggongvirae</taxon>
        <taxon>Uroviricota</taxon>
        <taxon>Caudoviricetes</taxon>
        <taxon>Autographivirales</taxon>
        <taxon>Autotranscriptaviridae</taxon>
        <taxon>Studiervirinae</taxon>
        <taxon>Solymavirus</taxon>
        <taxon>Solymavirus PSTCR2</taxon>
    </lineage>
</organism>
<dbReference type="Proteomes" id="UP000663070">
    <property type="component" value="Segment"/>
</dbReference>
<dbReference type="GO" id="GO:0016627">
    <property type="term" value="F:oxidoreductase activity, acting on the CH-CH group of donors"/>
    <property type="evidence" value="ECO:0007669"/>
    <property type="project" value="InterPro"/>
</dbReference>
<dbReference type="EMBL" id="MW057854">
    <property type="protein sequence ID" value="QPB11916.1"/>
    <property type="molecule type" value="Genomic_DNA"/>
</dbReference>
<protein>
    <submittedName>
        <fullName evidence="2">Capsid and scaffold protein</fullName>
    </submittedName>
</protein>
<keyword evidence="3" id="KW-1185">Reference proteome</keyword>
<accession>A0A873WKE7</accession>